<name>A0A9W7D6Y2_9STRA</name>
<sequence>MSLGGCSDRPLAGAGRCPVPRVEATPPVMSRASSVRDPWMPILSENQSRYGNTAPPSRYAMCACSDINLFGETSGDAINLCSSEPLEAVDSDGDEDSILDDIDMADDNQDESDDADSVASSDSEDKVNPTFETTEDELP</sequence>
<organism evidence="2 3">
    <name type="scientific">Phytophthora fragariaefolia</name>
    <dbReference type="NCBI Taxonomy" id="1490495"/>
    <lineage>
        <taxon>Eukaryota</taxon>
        <taxon>Sar</taxon>
        <taxon>Stramenopiles</taxon>
        <taxon>Oomycota</taxon>
        <taxon>Peronosporomycetes</taxon>
        <taxon>Peronosporales</taxon>
        <taxon>Peronosporaceae</taxon>
        <taxon>Phytophthora</taxon>
    </lineage>
</organism>
<comment type="caution">
    <text evidence="2">The sequence shown here is derived from an EMBL/GenBank/DDBJ whole genome shotgun (WGS) entry which is preliminary data.</text>
</comment>
<dbReference type="EMBL" id="BSXT01003636">
    <property type="protein sequence ID" value="GMF54926.1"/>
    <property type="molecule type" value="Genomic_DNA"/>
</dbReference>
<gene>
    <name evidence="2" type="ORF">Pfra01_002299300</name>
</gene>
<dbReference type="Proteomes" id="UP001165121">
    <property type="component" value="Unassembled WGS sequence"/>
</dbReference>
<accession>A0A9W7D6Y2</accession>
<evidence type="ECO:0000256" key="1">
    <source>
        <dbReference type="SAM" id="MobiDB-lite"/>
    </source>
</evidence>
<dbReference type="AlphaFoldDB" id="A0A9W7D6Y2"/>
<feature type="region of interest" description="Disordered" evidence="1">
    <location>
        <begin position="1"/>
        <end position="33"/>
    </location>
</feature>
<keyword evidence="3" id="KW-1185">Reference proteome</keyword>
<protein>
    <submittedName>
        <fullName evidence="2">Unnamed protein product</fullName>
    </submittedName>
</protein>
<evidence type="ECO:0000313" key="2">
    <source>
        <dbReference type="EMBL" id="GMF54926.1"/>
    </source>
</evidence>
<feature type="compositionally biased region" description="Acidic residues" evidence="1">
    <location>
        <begin position="87"/>
        <end position="116"/>
    </location>
</feature>
<proteinExistence type="predicted"/>
<evidence type="ECO:0000313" key="3">
    <source>
        <dbReference type="Proteomes" id="UP001165121"/>
    </source>
</evidence>
<feature type="region of interest" description="Disordered" evidence="1">
    <location>
        <begin position="87"/>
        <end position="139"/>
    </location>
</feature>
<reference evidence="2" key="1">
    <citation type="submission" date="2023-04" db="EMBL/GenBank/DDBJ databases">
        <title>Phytophthora fragariaefolia NBRC 109709.</title>
        <authorList>
            <person name="Ichikawa N."/>
            <person name="Sato H."/>
            <person name="Tonouchi N."/>
        </authorList>
    </citation>
    <scope>NUCLEOTIDE SEQUENCE</scope>
    <source>
        <strain evidence="2">NBRC 109709</strain>
    </source>
</reference>